<dbReference type="InterPro" id="IPR027417">
    <property type="entry name" value="P-loop_NTPase"/>
</dbReference>
<name>A0ABT4PF81_9BACT</name>
<sequence length="525" mass="60077">MKVYLVWGFLGAGKTTLINYLLSTGFFQQKKVVILENESGSESVDGTMLQSYQYTVVDIKGGCVCCTLRLTLVETLQKIEQEYHPDMVWMEASGLASLEDLKSIPGLALDGVISVLDVMQYRFLMKLNPVFYRRQFYFSSIVFLTKTDNIDVELVEDIVKDLWSFQPSLYIVRDYEELRHIDWQTFEKIWKEQQMLFLPAIRNQRIPQFETHTFYLKTPVDWDFWENDFVRLNNLFGGDIIRAKGILTDSQGVSRKYDFADGCMESKEFPNVHTDGKNFLSIWWNSSVKHSPDSWLSFFLNAQELSCSVTELELKNESLCEFLNFDLSMLTPDLTDILYRLKREALAVCNPRLGVRFVTGNKIDKSHLKVGGISFQPSYIITKTLQNADFYILMVSTVGKELDSWIEAKKESGDVVEAFIADGIGSALAEEIVAYGQKKIEKLLQQWGLNASNAYSPGYCDWNVSEQKMFFSLLPSAFCDIQLTDSCLMLPIKSVSSLIGAGMKIQKKAYGCAICKNKNCYKRRK</sequence>
<dbReference type="PANTHER" id="PTHR13748:SF62">
    <property type="entry name" value="COBW DOMAIN-CONTAINING PROTEIN"/>
    <property type="match status" value="1"/>
</dbReference>
<evidence type="ECO:0000259" key="1">
    <source>
        <dbReference type="Pfam" id="PF02492"/>
    </source>
</evidence>
<proteinExistence type="predicted"/>
<dbReference type="SUPFAM" id="SSF52540">
    <property type="entry name" value="P-loop containing nucleoside triphosphate hydrolases"/>
    <property type="match status" value="1"/>
</dbReference>
<dbReference type="PANTHER" id="PTHR13748">
    <property type="entry name" value="COBW-RELATED"/>
    <property type="match status" value="1"/>
</dbReference>
<dbReference type="InterPro" id="IPR051316">
    <property type="entry name" value="Zinc-reg_GTPase_activator"/>
</dbReference>
<organism evidence="3 4">
    <name type="scientific">Phocaeicola acetigenes</name>
    <dbReference type="NCBI Taxonomy" id="3016083"/>
    <lineage>
        <taxon>Bacteria</taxon>
        <taxon>Pseudomonadati</taxon>
        <taxon>Bacteroidota</taxon>
        <taxon>Bacteroidia</taxon>
        <taxon>Bacteroidales</taxon>
        <taxon>Bacteroidaceae</taxon>
        <taxon>Phocaeicola</taxon>
    </lineage>
</organism>
<feature type="domain" description="AdoMet activation" evidence="2">
    <location>
        <begin position="379"/>
        <end position="524"/>
    </location>
</feature>
<comment type="caution">
    <text evidence="3">The sequence shown here is derived from an EMBL/GenBank/DDBJ whole genome shotgun (WGS) entry which is preliminary data.</text>
</comment>
<dbReference type="EMBL" id="JAPZVM010000002">
    <property type="protein sequence ID" value="MCZ8371666.1"/>
    <property type="molecule type" value="Genomic_DNA"/>
</dbReference>
<evidence type="ECO:0000313" key="4">
    <source>
        <dbReference type="Proteomes" id="UP001141933"/>
    </source>
</evidence>
<reference evidence="3" key="1">
    <citation type="submission" date="2022-12" db="EMBL/GenBank/DDBJ databases">
        <title>Phocaeicola acetigenes sp. nov., isolated feces from a healthy human.</title>
        <authorList>
            <person name="Do H."/>
            <person name="Ha Y.B."/>
            <person name="Kim J.-S."/>
            <person name="Suh M.K."/>
            <person name="Kim H.S."/>
            <person name="Lee J.-S."/>
        </authorList>
    </citation>
    <scope>NUCLEOTIDE SEQUENCE</scope>
    <source>
        <strain evidence="3">KGMB11183</strain>
    </source>
</reference>
<feature type="domain" description="CobW/HypB/UreG nucleotide-binding" evidence="1">
    <location>
        <begin position="3"/>
        <end position="169"/>
    </location>
</feature>
<dbReference type="InterPro" id="IPR003495">
    <property type="entry name" value="CobW/HypB/UreG_nucleotide-bd"/>
</dbReference>
<dbReference type="RefSeq" id="WP_269876719.1">
    <property type="nucleotide sequence ID" value="NZ_JAPZVM010000002.1"/>
</dbReference>
<dbReference type="Pfam" id="PF02965">
    <property type="entry name" value="Met_synt_B12"/>
    <property type="match status" value="1"/>
</dbReference>
<dbReference type="InterPro" id="IPR037010">
    <property type="entry name" value="VitB12-dep_Met_synth_activ_sf"/>
</dbReference>
<dbReference type="Pfam" id="PF02492">
    <property type="entry name" value="cobW"/>
    <property type="match status" value="1"/>
</dbReference>
<dbReference type="SUPFAM" id="SSF56507">
    <property type="entry name" value="Methionine synthase activation domain-like"/>
    <property type="match status" value="1"/>
</dbReference>
<protein>
    <submittedName>
        <fullName evidence="3">Cobalamin biosynthesis protein CobW</fullName>
    </submittedName>
</protein>
<accession>A0ABT4PF81</accession>
<keyword evidence="4" id="KW-1185">Reference proteome</keyword>
<dbReference type="Proteomes" id="UP001141933">
    <property type="component" value="Unassembled WGS sequence"/>
</dbReference>
<gene>
    <name evidence="3" type="ORF">O6P32_02970</name>
</gene>
<evidence type="ECO:0000313" key="3">
    <source>
        <dbReference type="EMBL" id="MCZ8371666.1"/>
    </source>
</evidence>
<dbReference type="InterPro" id="IPR004223">
    <property type="entry name" value="VitB12-dep_Met_synth_activ_dom"/>
</dbReference>
<dbReference type="Gene3D" id="3.40.50.300">
    <property type="entry name" value="P-loop containing nucleotide triphosphate hydrolases"/>
    <property type="match status" value="1"/>
</dbReference>
<evidence type="ECO:0000259" key="2">
    <source>
        <dbReference type="Pfam" id="PF02965"/>
    </source>
</evidence>
<dbReference type="Gene3D" id="3.40.109.40">
    <property type="match status" value="1"/>
</dbReference>